<keyword evidence="2" id="KW-1185">Reference proteome</keyword>
<protein>
    <submittedName>
        <fullName evidence="1">Uncharacterized protein</fullName>
    </submittedName>
</protein>
<dbReference type="AlphaFoldDB" id="I9F993"/>
<comment type="caution">
    <text evidence="1">The sequence shown here is derived from an EMBL/GenBank/DDBJ whole genome shotgun (WGS) entry which is preliminary data.</text>
</comment>
<gene>
    <name evidence="1" type="ORF">HMPREF1064_03741</name>
</gene>
<proteinExistence type="predicted"/>
<evidence type="ECO:0000313" key="2">
    <source>
        <dbReference type="Proteomes" id="UP000005974"/>
    </source>
</evidence>
<dbReference type="Proteomes" id="UP000005974">
    <property type="component" value="Unassembled WGS sequence"/>
</dbReference>
<accession>I9F993</accession>
<name>I9F993_9BACT</name>
<organism evidence="1 2">
    <name type="scientific">Phocaeicola dorei CL02T12C06</name>
    <dbReference type="NCBI Taxonomy" id="997876"/>
    <lineage>
        <taxon>Bacteria</taxon>
        <taxon>Pseudomonadati</taxon>
        <taxon>Bacteroidota</taxon>
        <taxon>Bacteroidia</taxon>
        <taxon>Bacteroidales</taxon>
        <taxon>Bacteroidaceae</taxon>
        <taxon>Phocaeicola</taxon>
    </lineage>
</organism>
<evidence type="ECO:0000313" key="1">
    <source>
        <dbReference type="EMBL" id="EIY29719.1"/>
    </source>
</evidence>
<dbReference type="HOGENOM" id="CLU_2566670_0_0_10"/>
<sequence>MYNNKTELCPKGVSLVICYNYENPNDNHIVFLVVSRGNTEGSPIQTVLLKNGMEGKIGWYGTLELSSNPQFNVTIKSILLG</sequence>
<dbReference type="EMBL" id="AGXJ01000069">
    <property type="protein sequence ID" value="EIY29719.1"/>
    <property type="molecule type" value="Genomic_DNA"/>
</dbReference>
<reference evidence="1 2" key="1">
    <citation type="submission" date="2012-02" db="EMBL/GenBank/DDBJ databases">
        <title>The Genome Sequence of Bacteroides dorei CL02T12C06.</title>
        <authorList>
            <consortium name="The Broad Institute Genome Sequencing Platform"/>
            <person name="Earl A."/>
            <person name="Ward D."/>
            <person name="Feldgarden M."/>
            <person name="Gevers D."/>
            <person name="Zitomersky N.L."/>
            <person name="Coyne M.J."/>
            <person name="Comstock L.E."/>
            <person name="Young S.K."/>
            <person name="Zeng Q."/>
            <person name="Gargeya S."/>
            <person name="Fitzgerald M."/>
            <person name="Haas B."/>
            <person name="Abouelleil A."/>
            <person name="Alvarado L."/>
            <person name="Arachchi H.M."/>
            <person name="Berlin A."/>
            <person name="Chapman S.B."/>
            <person name="Gearin G."/>
            <person name="Goldberg J."/>
            <person name="Griggs A."/>
            <person name="Gujja S."/>
            <person name="Hansen M."/>
            <person name="Heiman D."/>
            <person name="Howarth C."/>
            <person name="Larimer J."/>
            <person name="Lui A."/>
            <person name="MacDonald P.J.P."/>
            <person name="McCowen C."/>
            <person name="Montmayeur A."/>
            <person name="Murphy C."/>
            <person name="Neiman D."/>
            <person name="Pearson M."/>
            <person name="Priest M."/>
            <person name="Roberts A."/>
            <person name="Saif S."/>
            <person name="Shea T."/>
            <person name="Sisk P."/>
            <person name="Stolte C."/>
            <person name="Sykes S."/>
            <person name="Wortman J."/>
            <person name="Nusbaum C."/>
            <person name="Birren B."/>
        </authorList>
    </citation>
    <scope>NUCLEOTIDE SEQUENCE [LARGE SCALE GENOMIC DNA]</scope>
    <source>
        <strain evidence="1 2">CL02T12C06</strain>
    </source>
</reference>